<dbReference type="Proteomes" id="UP001586593">
    <property type="component" value="Unassembled WGS sequence"/>
</dbReference>
<dbReference type="InterPro" id="IPR007889">
    <property type="entry name" value="HTH_Psq"/>
</dbReference>
<sequence length="239" mass="25973">MRKYTEEQLFGALSAVESGISIRNASLQWGIPMSTLRRRSATSSRLARTSPPCQSNRPTGPSSEGSSDEMSSKPEARPSRAKYTEEQIAEALSAIRSGTSLRSACKQWGIPQSTLHGRYHGSTTRRAAKSHVQRLSVEQETHLANWVVAQDALGLPVTHEEIRSMATRVLLARGDATPLGVKWVLHFLARNPGCRTKGSKSVETLPTSPNGPFLPLHPARFALIEESPACLPPTGEGLQ</sequence>
<feature type="compositionally biased region" description="Basic and acidic residues" evidence="3">
    <location>
        <begin position="70"/>
        <end position="85"/>
    </location>
</feature>
<evidence type="ECO:0000256" key="3">
    <source>
        <dbReference type="SAM" id="MobiDB-lite"/>
    </source>
</evidence>
<feature type="domain" description="HTH CENPB-type" evidence="4">
    <location>
        <begin position="127"/>
        <end position="197"/>
    </location>
</feature>
<keyword evidence="1" id="KW-0238">DNA-binding</keyword>
<feature type="compositionally biased region" description="Low complexity" evidence="3">
    <location>
        <begin position="41"/>
        <end position="50"/>
    </location>
</feature>
<dbReference type="PROSITE" id="PS51253">
    <property type="entry name" value="HTH_CENPB"/>
    <property type="match status" value="1"/>
</dbReference>
<dbReference type="SMART" id="SM00674">
    <property type="entry name" value="CENPB"/>
    <property type="match status" value="1"/>
</dbReference>
<evidence type="ECO:0000256" key="2">
    <source>
        <dbReference type="ARBA" id="ARBA00023242"/>
    </source>
</evidence>
<evidence type="ECO:0000259" key="4">
    <source>
        <dbReference type="PROSITE" id="PS51253"/>
    </source>
</evidence>
<comment type="caution">
    <text evidence="5">The sequence shown here is derived from an EMBL/GenBank/DDBJ whole genome shotgun (WGS) entry which is preliminary data.</text>
</comment>
<name>A0ABR3XPR5_9PEZI</name>
<dbReference type="Pfam" id="PF05225">
    <property type="entry name" value="HTH_psq"/>
    <property type="match status" value="2"/>
</dbReference>
<evidence type="ECO:0000313" key="5">
    <source>
        <dbReference type="EMBL" id="KAL1877594.1"/>
    </source>
</evidence>
<protein>
    <recommendedName>
        <fullName evidence="4">HTH CENPB-type domain-containing protein</fullName>
    </recommendedName>
</protein>
<dbReference type="InterPro" id="IPR006600">
    <property type="entry name" value="HTH_CenpB_DNA-bd_dom"/>
</dbReference>
<dbReference type="SUPFAM" id="SSF46689">
    <property type="entry name" value="Homeodomain-like"/>
    <property type="match status" value="2"/>
</dbReference>
<evidence type="ECO:0000256" key="1">
    <source>
        <dbReference type="ARBA" id="ARBA00023125"/>
    </source>
</evidence>
<dbReference type="Pfam" id="PF03221">
    <property type="entry name" value="HTH_Tnp_Tc5"/>
    <property type="match status" value="1"/>
</dbReference>
<evidence type="ECO:0000313" key="6">
    <source>
        <dbReference type="Proteomes" id="UP001586593"/>
    </source>
</evidence>
<dbReference type="EMBL" id="JAZHXJ010000062">
    <property type="protein sequence ID" value="KAL1877594.1"/>
    <property type="molecule type" value="Genomic_DNA"/>
</dbReference>
<dbReference type="InterPro" id="IPR009057">
    <property type="entry name" value="Homeodomain-like_sf"/>
</dbReference>
<gene>
    <name evidence="5" type="ORF">VTK73DRAFT_8503</name>
</gene>
<proteinExistence type="predicted"/>
<keyword evidence="2" id="KW-0539">Nucleus</keyword>
<keyword evidence="6" id="KW-1185">Reference proteome</keyword>
<reference evidence="5 6" key="1">
    <citation type="journal article" date="2024" name="Commun. Biol.">
        <title>Comparative genomic analysis of thermophilic fungi reveals convergent evolutionary adaptations and gene losses.</title>
        <authorList>
            <person name="Steindorff A.S."/>
            <person name="Aguilar-Pontes M.V."/>
            <person name="Robinson A.J."/>
            <person name="Andreopoulos B."/>
            <person name="LaButti K."/>
            <person name="Kuo A."/>
            <person name="Mondo S."/>
            <person name="Riley R."/>
            <person name="Otillar R."/>
            <person name="Haridas S."/>
            <person name="Lipzen A."/>
            <person name="Grimwood J."/>
            <person name="Schmutz J."/>
            <person name="Clum A."/>
            <person name="Reid I.D."/>
            <person name="Moisan M.C."/>
            <person name="Butler G."/>
            <person name="Nguyen T.T.M."/>
            <person name="Dewar K."/>
            <person name="Conant G."/>
            <person name="Drula E."/>
            <person name="Henrissat B."/>
            <person name="Hansel C."/>
            <person name="Singer S."/>
            <person name="Hutchinson M.I."/>
            <person name="de Vries R.P."/>
            <person name="Natvig D.O."/>
            <person name="Powell A.J."/>
            <person name="Tsang A."/>
            <person name="Grigoriev I.V."/>
        </authorList>
    </citation>
    <scope>NUCLEOTIDE SEQUENCE [LARGE SCALE GENOMIC DNA]</scope>
    <source>
        <strain evidence="5 6">ATCC 24622</strain>
    </source>
</reference>
<feature type="region of interest" description="Disordered" evidence="3">
    <location>
        <begin position="38"/>
        <end position="85"/>
    </location>
</feature>
<accession>A0ABR3XPR5</accession>
<dbReference type="Gene3D" id="1.10.10.60">
    <property type="entry name" value="Homeodomain-like"/>
    <property type="match status" value="2"/>
</dbReference>
<feature type="compositionally biased region" description="Polar residues" evidence="3">
    <location>
        <begin position="51"/>
        <end position="61"/>
    </location>
</feature>
<organism evidence="5 6">
    <name type="scientific">Phialemonium thermophilum</name>
    <dbReference type="NCBI Taxonomy" id="223376"/>
    <lineage>
        <taxon>Eukaryota</taxon>
        <taxon>Fungi</taxon>
        <taxon>Dikarya</taxon>
        <taxon>Ascomycota</taxon>
        <taxon>Pezizomycotina</taxon>
        <taxon>Sordariomycetes</taxon>
        <taxon>Sordariomycetidae</taxon>
        <taxon>Cephalothecales</taxon>
        <taxon>Cephalothecaceae</taxon>
        <taxon>Phialemonium</taxon>
    </lineage>
</organism>